<evidence type="ECO:0000259" key="8">
    <source>
        <dbReference type="Pfam" id="PF12931"/>
    </source>
</evidence>
<feature type="compositionally biased region" description="Polar residues" evidence="7">
    <location>
        <begin position="1249"/>
        <end position="1264"/>
    </location>
</feature>
<dbReference type="Pfam" id="PF12931">
    <property type="entry name" value="TPR_Sec16"/>
    <property type="match status" value="1"/>
</dbReference>
<evidence type="ECO:0000256" key="4">
    <source>
        <dbReference type="ARBA" id="ARBA00022824"/>
    </source>
</evidence>
<feature type="domain" description="Sec16 central conserved" evidence="9">
    <location>
        <begin position="730"/>
        <end position="853"/>
    </location>
</feature>
<dbReference type="PANTHER" id="PTHR13402">
    <property type="entry name" value="RGPR-RELATED"/>
    <property type="match status" value="1"/>
</dbReference>
<comment type="caution">
    <text evidence="10">The sequence shown here is derived from an EMBL/GenBank/DDBJ whole genome shotgun (WGS) entry which is preliminary data.</text>
</comment>
<dbReference type="InterPro" id="IPR024298">
    <property type="entry name" value="Sec16_Sec23-bd"/>
</dbReference>
<proteinExistence type="inferred from homology"/>
<feature type="region of interest" description="Disordered" evidence="7">
    <location>
        <begin position="704"/>
        <end position="725"/>
    </location>
</feature>
<keyword evidence="6" id="KW-0653">Protein transport</keyword>
<dbReference type="GO" id="GO:0012507">
    <property type="term" value="C:ER to Golgi transport vesicle membrane"/>
    <property type="evidence" value="ECO:0007669"/>
    <property type="project" value="TreeGrafter"/>
</dbReference>
<feature type="region of interest" description="Disordered" evidence="7">
    <location>
        <begin position="1195"/>
        <end position="1301"/>
    </location>
</feature>
<dbReference type="EMBL" id="JBEDUW010000007">
    <property type="protein sequence ID" value="KAK9910889.1"/>
    <property type="molecule type" value="Genomic_DNA"/>
</dbReference>
<dbReference type="InterPro" id="IPR024340">
    <property type="entry name" value="Sec16_CCD"/>
</dbReference>
<name>A0AAW1VTS4_RUBAR</name>
<evidence type="ECO:0000313" key="11">
    <source>
        <dbReference type="Proteomes" id="UP001457282"/>
    </source>
</evidence>
<keyword evidence="3 6" id="KW-0813">Transport</keyword>
<keyword evidence="5 6" id="KW-0931">ER-Golgi transport</keyword>
<keyword evidence="6" id="KW-0472">Membrane</keyword>
<dbReference type="GO" id="GO:0000139">
    <property type="term" value="C:Golgi membrane"/>
    <property type="evidence" value="ECO:0007669"/>
    <property type="project" value="UniProtKB-SubCell"/>
</dbReference>
<evidence type="ECO:0000256" key="5">
    <source>
        <dbReference type="ARBA" id="ARBA00022892"/>
    </source>
</evidence>
<feature type="region of interest" description="Disordered" evidence="7">
    <location>
        <begin position="159"/>
        <end position="180"/>
    </location>
</feature>
<comment type="subcellular location">
    <subcellularLocation>
        <location evidence="1">Endoplasmic reticulum</location>
    </subcellularLocation>
    <subcellularLocation>
        <location evidence="6">Golgi apparatus membrane</location>
    </subcellularLocation>
</comment>
<evidence type="ECO:0000256" key="7">
    <source>
        <dbReference type="SAM" id="MobiDB-lite"/>
    </source>
</evidence>
<dbReference type="GO" id="GO:0007030">
    <property type="term" value="P:Golgi organization"/>
    <property type="evidence" value="ECO:0007669"/>
    <property type="project" value="TreeGrafter"/>
</dbReference>
<dbReference type="GO" id="GO:0070973">
    <property type="term" value="P:protein localization to endoplasmic reticulum exit site"/>
    <property type="evidence" value="ECO:0007669"/>
    <property type="project" value="TreeGrafter"/>
</dbReference>
<dbReference type="Proteomes" id="UP001457282">
    <property type="component" value="Unassembled WGS sequence"/>
</dbReference>
<feature type="compositionally biased region" description="Basic and acidic residues" evidence="7">
    <location>
        <begin position="159"/>
        <end position="171"/>
    </location>
</feature>
<reference evidence="10 11" key="1">
    <citation type="journal article" date="2023" name="G3 (Bethesda)">
        <title>A chromosome-length genome assembly and annotation of blackberry (Rubus argutus, cv. 'Hillquist').</title>
        <authorList>
            <person name="Bruna T."/>
            <person name="Aryal R."/>
            <person name="Dudchenko O."/>
            <person name="Sargent D.J."/>
            <person name="Mead D."/>
            <person name="Buti M."/>
            <person name="Cavallini A."/>
            <person name="Hytonen T."/>
            <person name="Andres J."/>
            <person name="Pham M."/>
            <person name="Weisz D."/>
            <person name="Mascagni F."/>
            <person name="Usai G."/>
            <person name="Natali L."/>
            <person name="Bassil N."/>
            <person name="Fernandez G.E."/>
            <person name="Lomsadze A."/>
            <person name="Armour M."/>
            <person name="Olukolu B."/>
            <person name="Poorten T."/>
            <person name="Britton C."/>
            <person name="Davik J."/>
            <person name="Ashrafi H."/>
            <person name="Aiden E.L."/>
            <person name="Borodovsky M."/>
            <person name="Worthington M."/>
        </authorList>
    </citation>
    <scope>NUCLEOTIDE SEQUENCE [LARGE SCALE GENOMIC DNA]</scope>
    <source>
        <strain evidence="10">PI 553951</strain>
    </source>
</reference>
<dbReference type="CDD" id="cd09233">
    <property type="entry name" value="ACE1-Sec16-like"/>
    <property type="match status" value="1"/>
</dbReference>
<evidence type="ECO:0000256" key="6">
    <source>
        <dbReference type="RuleBase" id="RU364101"/>
    </source>
</evidence>
<comment type="similarity">
    <text evidence="2 6">Belongs to the SEC16 family.</text>
</comment>
<feature type="compositionally biased region" description="Polar residues" evidence="7">
    <location>
        <begin position="1596"/>
        <end position="1606"/>
    </location>
</feature>
<feature type="compositionally biased region" description="Low complexity" evidence="7">
    <location>
        <begin position="1492"/>
        <end position="1525"/>
    </location>
</feature>
<dbReference type="GO" id="GO:0015031">
    <property type="term" value="P:protein transport"/>
    <property type="evidence" value="ECO:0007669"/>
    <property type="project" value="UniProtKB-KW"/>
</dbReference>
<dbReference type="GO" id="GO:0016192">
    <property type="term" value="P:vesicle-mediated transport"/>
    <property type="evidence" value="ECO:0007669"/>
    <property type="project" value="UniProtKB-KW"/>
</dbReference>
<feature type="compositionally biased region" description="Low complexity" evidence="7">
    <location>
        <begin position="1392"/>
        <end position="1401"/>
    </location>
</feature>
<evidence type="ECO:0000256" key="3">
    <source>
        <dbReference type="ARBA" id="ARBA00022448"/>
    </source>
</evidence>
<sequence>MATSSFELEDQTDEDFFDKLIDDDDIDYSGYAHSSVGKVELDVDKDISKLSISDVGLARVDTGGNTSSQGSGELGQKDGVVLESFHPQQDSLTVKETESSALVSKGEEGAVDEIVSTSIVSVDDQLGSGDGIDGQLRHDDGVVLASLDQHLDPMIVEESKSSVPDNRDGVVGDKPSNTNEASALVDKGVEGAVDGTISKSVVSVGTGVKVVQWSSFNSDPSGGSGFGSYSDFFGEVGDNSEDPFANLGNTDQSGAESLVSNGVLENSVSSFNTSSYGQHQEDPFANLGNTDQFGAKSLLSNGVLENSVSGFNTFSYGQHQEDPFANLGHTDQFGVKDVVTNGVLENSVSGLGASSYATHQGDPFANLGNTFQSGAESSVTDGVLESSVSGLDTSSYGQHQEGQCYGATESQNLDGQELNSSQNWENLYPGWGCDPNTGQWYQLEGYDVNTNTNADANINANAQESLNVNSQSADTGAFSAQKADAPYLQQAVQSVSQSVVEASETSTVANWNQHSCGDTEYPAHMFFDPQYPGWYYDTITQEWRQLESSAPAFDQSTSVVHNQQYHHTNVENHGSQSLGLQQSVPNWGGAMSSYDQQNTSTWHADNVAKSDTIGFTEKQPYMDQHISTEHAFNSGNQQAGFNPSGSIPLHENPSLGNDISSGVGGFERFNHGNFSQHQDQAKVPNQVMQFSPANFGSQKPVHFFQQPRQSETQFPLEAREGRSSAGRPAHALVTFGFGGKLIVMKSNSSFHENQTYGSQGSVEGVINVLNLMEVVTEKSNAASFETGGCDYFSALCQQSFPGPLVGGNVGNKELNKWIDDKIANCETPYMDFNKGDHLRLLFSLLKISWQFYGKLRSPFGTDQRLKETDSPESALAKLFASAKRSNEYGALMRCVQNLPSEAQIQATALEVQKLLVSGRKNEALECAQEGQLWGPALVIASQLGDQFYCDTVRHMALNQLVAGSPLRTLCLLIARQPADVFSNATTNSSLPSFTNVSQQHAQVGGNYMLDEWEENLAILTANRTKDDELVIIHLGDSLWKDRGQITAAHICYLVAEANLEQYSNSSRLCLIGADHWNFPRTYASPEAIQRTELYEYSKVVGNPQFMLLPFQPYKLIYAHMLAEVGKVTDALKYCQAILKSLKTGRAPEVDTWRELVSSLEERIRAHQQGGYSINLAPTKLMGKLRTFIDSTTHRVVGGLPPPIPSSTAPGFAQHNEPAHQPGDPQVPNSQSTMVMSPLMPSASMEPISEWTSESNQLNIPNRSISEPDFGKSPSKVDSSKKGNNSKTQEKPSAPSRSSRFGFGSQIFQKTLGLVIKSRTDKQAKLGEANKFYYDEKLKRWVEEGAEPPAEEAAVPPPPPTTAAIQNRMQDYNMSDALKTTSFHAVGGPEIKSPASSESSGVPPVPPSSNQFSARGRMGVRSRYVDTFNKGGATPGNLFQPPSLPAAKPGGGSNPKMFIPSPVTSYQETVQTTGGSTQESFVTNNNPPTSVDTFSTPPTSIPTFSTPPTSTPTFSTPPTSTPSSTTMQRFPSMDNIVQKRAGESANGSSFVPPESRRVASWSGSLSDASNPSMRSEIKPTENALGMSPLSYMPSVPPSMQLQRSGSSFGDDLHEVEL</sequence>
<dbReference type="Gene3D" id="1.25.40.1030">
    <property type="match status" value="1"/>
</dbReference>
<evidence type="ECO:0000256" key="2">
    <source>
        <dbReference type="ARBA" id="ARBA00005927"/>
    </source>
</evidence>
<accession>A0AAW1VTS4</accession>
<dbReference type="PANTHER" id="PTHR13402:SF6">
    <property type="entry name" value="SECRETORY 16, ISOFORM I"/>
    <property type="match status" value="1"/>
</dbReference>
<organism evidence="10 11">
    <name type="scientific">Rubus argutus</name>
    <name type="common">Southern blackberry</name>
    <dbReference type="NCBI Taxonomy" id="59490"/>
    <lineage>
        <taxon>Eukaryota</taxon>
        <taxon>Viridiplantae</taxon>
        <taxon>Streptophyta</taxon>
        <taxon>Embryophyta</taxon>
        <taxon>Tracheophyta</taxon>
        <taxon>Spermatophyta</taxon>
        <taxon>Magnoliopsida</taxon>
        <taxon>eudicotyledons</taxon>
        <taxon>Gunneridae</taxon>
        <taxon>Pentapetalae</taxon>
        <taxon>rosids</taxon>
        <taxon>fabids</taxon>
        <taxon>Rosales</taxon>
        <taxon>Rosaceae</taxon>
        <taxon>Rosoideae</taxon>
        <taxon>Rosoideae incertae sedis</taxon>
        <taxon>Rubus</taxon>
    </lineage>
</organism>
<protein>
    <recommendedName>
        <fullName evidence="6">Protein transport protein sec16</fullName>
    </recommendedName>
</protein>
<feature type="domain" description="Sec16 Sec23-binding" evidence="8">
    <location>
        <begin position="911"/>
        <end position="1198"/>
    </location>
</feature>
<feature type="compositionally biased region" description="Polar residues" evidence="7">
    <location>
        <begin position="1461"/>
        <end position="1491"/>
    </location>
</feature>
<keyword evidence="4 6" id="KW-0256">Endoplasmic reticulum</keyword>
<evidence type="ECO:0000313" key="10">
    <source>
        <dbReference type="EMBL" id="KAK9910889.1"/>
    </source>
</evidence>
<evidence type="ECO:0000259" key="9">
    <source>
        <dbReference type="Pfam" id="PF12932"/>
    </source>
</evidence>
<dbReference type="GO" id="GO:0070971">
    <property type="term" value="C:endoplasmic reticulum exit site"/>
    <property type="evidence" value="ECO:0007669"/>
    <property type="project" value="TreeGrafter"/>
</dbReference>
<dbReference type="Pfam" id="PF12932">
    <property type="entry name" value="Sec16"/>
    <property type="match status" value="1"/>
</dbReference>
<evidence type="ECO:0000256" key="1">
    <source>
        <dbReference type="ARBA" id="ARBA00004240"/>
    </source>
</evidence>
<gene>
    <name evidence="10" type="ORF">M0R45_034826</name>
</gene>
<feature type="compositionally biased region" description="Polar residues" evidence="7">
    <location>
        <begin position="1560"/>
        <end position="1572"/>
    </location>
</feature>
<feature type="region of interest" description="Disordered" evidence="7">
    <location>
        <begin position="1382"/>
        <end position="1616"/>
    </location>
</feature>
<keyword evidence="6" id="KW-0333">Golgi apparatus</keyword>
<keyword evidence="11" id="KW-1185">Reference proteome</keyword>